<gene>
    <name evidence="2" type="ORF">I79_015896</name>
</gene>
<reference evidence="3" key="1">
    <citation type="journal article" date="2011" name="Nat. Biotechnol.">
        <title>The genomic sequence of the Chinese hamster ovary (CHO)-K1 cell line.</title>
        <authorList>
            <person name="Xu X."/>
            <person name="Nagarajan H."/>
            <person name="Lewis N.E."/>
            <person name="Pan S."/>
            <person name="Cai Z."/>
            <person name="Liu X."/>
            <person name="Chen W."/>
            <person name="Xie M."/>
            <person name="Wang W."/>
            <person name="Hammond S."/>
            <person name="Andersen M.R."/>
            <person name="Neff N."/>
            <person name="Passarelli B."/>
            <person name="Koh W."/>
            <person name="Fan H.C."/>
            <person name="Wang J."/>
            <person name="Gui Y."/>
            <person name="Lee K.H."/>
            <person name="Betenbaugh M.J."/>
            <person name="Quake S.R."/>
            <person name="Famili I."/>
            <person name="Palsson B.O."/>
            <person name="Wang J."/>
        </authorList>
    </citation>
    <scope>NUCLEOTIDE SEQUENCE [LARGE SCALE GENOMIC DNA]</scope>
    <source>
        <strain evidence="3">CHO K1 cell line</strain>
    </source>
</reference>
<evidence type="ECO:0000313" key="3">
    <source>
        <dbReference type="Proteomes" id="UP000001075"/>
    </source>
</evidence>
<name>G3HXY0_CRIGR</name>
<feature type="compositionally biased region" description="Polar residues" evidence="1">
    <location>
        <begin position="72"/>
        <end position="85"/>
    </location>
</feature>
<dbReference type="Proteomes" id="UP000001075">
    <property type="component" value="Unassembled WGS sequence"/>
</dbReference>
<dbReference type="InParanoid" id="G3HXY0"/>
<feature type="region of interest" description="Disordered" evidence="1">
    <location>
        <begin position="59"/>
        <end position="94"/>
    </location>
</feature>
<accession>G3HXY0</accession>
<dbReference type="AlphaFoldDB" id="G3HXY0"/>
<organism evidence="2 3">
    <name type="scientific">Cricetulus griseus</name>
    <name type="common">Chinese hamster</name>
    <name type="synonym">Cricetulus barabensis griseus</name>
    <dbReference type="NCBI Taxonomy" id="10029"/>
    <lineage>
        <taxon>Eukaryota</taxon>
        <taxon>Metazoa</taxon>
        <taxon>Chordata</taxon>
        <taxon>Craniata</taxon>
        <taxon>Vertebrata</taxon>
        <taxon>Euteleostomi</taxon>
        <taxon>Mammalia</taxon>
        <taxon>Eutheria</taxon>
        <taxon>Euarchontoglires</taxon>
        <taxon>Glires</taxon>
        <taxon>Rodentia</taxon>
        <taxon>Myomorpha</taxon>
        <taxon>Muroidea</taxon>
        <taxon>Cricetidae</taxon>
        <taxon>Cricetinae</taxon>
        <taxon>Cricetulus</taxon>
    </lineage>
</organism>
<sequence length="94" mass="10162">MHSRVYNTPQLILSHTLCTYHSLSRLGSFSYVIHSAEPLADSALGTDHISLMSIREITENQSGDSHPGVKGVTSSQLGLTGQNPGCHQEEQDSV</sequence>
<evidence type="ECO:0000313" key="2">
    <source>
        <dbReference type="EMBL" id="EGV95170.1"/>
    </source>
</evidence>
<evidence type="ECO:0000256" key="1">
    <source>
        <dbReference type="SAM" id="MobiDB-lite"/>
    </source>
</evidence>
<proteinExistence type="predicted"/>
<dbReference type="EMBL" id="JH000897">
    <property type="protein sequence ID" value="EGV95170.1"/>
    <property type="molecule type" value="Genomic_DNA"/>
</dbReference>
<protein>
    <submittedName>
        <fullName evidence="2">Uncharacterized protein</fullName>
    </submittedName>
</protein>